<dbReference type="InterPro" id="IPR028994">
    <property type="entry name" value="Integrin_alpha_N"/>
</dbReference>
<sequence length="221" mass="24882">MIINNLFSCESGRNEIEKVKFVAKLSAHELPSENVSGKSIISYFGYTTDFLLTRGTSPKKWILVGAPTSQDKFQSSLNQPGALFKCDPFGTSSSCEQIMIGRGGNVEDRDYDKVQIYHGKDKGWLGASLAVGDAVLVCAPRWQNDIEKLENQTPLSHMNGICYEIPRVLDPSLVDKYAFLSKDKDQRTLNETHYYYHYMNGMMGLSRKTTCILEMIIKDLC</sequence>
<dbReference type="Gene3D" id="2.130.10.130">
    <property type="entry name" value="Integrin alpha, N-terminal"/>
    <property type="match status" value="1"/>
</dbReference>
<dbReference type="GO" id="GO:0033627">
    <property type="term" value="P:cell adhesion mediated by integrin"/>
    <property type="evidence" value="ECO:0007669"/>
    <property type="project" value="TreeGrafter"/>
</dbReference>
<reference evidence="1 2" key="1">
    <citation type="submission" date="2020-06" db="EMBL/GenBank/DDBJ databases">
        <authorList>
            <person name="Li R."/>
            <person name="Bekaert M."/>
        </authorList>
    </citation>
    <scope>NUCLEOTIDE SEQUENCE [LARGE SCALE GENOMIC DNA]</scope>
    <source>
        <strain evidence="2">wild</strain>
    </source>
</reference>
<dbReference type="PANTHER" id="PTHR23220:SF122">
    <property type="entry name" value="INTEGRIN ALPHA-PS1"/>
    <property type="match status" value="1"/>
</dbReference>
<dbReference type="PANTHER" id="PTHR23220">
    <property type="entry name" value="INTEGRIN ALPHA"/>
    <property type="match status" value="1"/>
</dbReference>
<dbReference type="Proteomes" id="UP000507470">
    <property type="component" value="Unassembled WGS sequence"/>
</dbReference>
<dbReference type="AlphaFoldDB" id="A0A6J8DKV5"/>
<keyword evidence="2" id="KW-1185">Reference proteome</keyword>
<evidence type="ECO:0000313" key="2">
    <source>
        <dbReference type="Proteomes" id="UP000507470"/>
    </source>
</evidence>
<gene>
    <name evidence="1" type="ORF">MCOR_41936</name>
</gene>
<name>A0A6J8DKV5_MYTCO</name>
<dbReference type="EMBL" id="CACVKT020007564">
    <property type="protein sequence ID" value="CAC5408555.1"/>
    <property type="molecule type" value="Genomic_DNA"/>
</dbReference>
<dbReference type="GO" id="GO:0005178">
    <property type="term" value="F:integrin binding"/>
    <property type="evidence" value="ECO:0007669"/>
    <property type="project" value="TreeGrafter"/>
</dbReference>
<dbReference type="GO" id="GO:0009897">
    <property type="term" value="C:external side of plasma membrane"/>
    <property type="evidence" value="ECO:0007669"/>
    <property type="project" value="TreeGrafter"/>
</dbReference>
<dbReference type="GO" id="GO:0007229">
    <property type="term" value="P:integrin-mediated signaling pathway"/>
    <property type="evidence" value="ECO:0007669"/>
    <property type="project" value="TreeGrafter"/>
</dbReference>
<organism evidence="1 2">
    <name type="scientific">Mytilus coruscus</name>
    <name type="common">Sea mussel</name>
    <dbReference type="NCBI Taxonomy" id="42192"/>
    <lineage>
        <taxon>Eukaryota</taxon>
        <taxon>Metazoa</taxon>
        <taxon>Spiralia</taxon>
        <taxon>Lophotrochozoa</taxon>
        <taxon>Mollusca</taxon>
        <taxon>Bivalvia</taxon>
        <taxon>Autobranchia</taxon>
        <taxon>Pteriomorphia</taxon>
        <taxon>Mytilida</taxon>
        <taxon>Mytiloidea</taxon>
        <taxon>Mytilidae</taxon>
        <taxon>Mytilinae</taxon>
        <taxon>Mytilus</taxon>
    </lineage>
</organism>
<protein>
    <submittedName>
        <fullName evidence="1">ITGA9</fullName>
    </submittedName>
</protein>
<dbReference type="GO" id="GO:0098609">
    <property type="term" value="P:cell-cell adhesion"/>
    <property type="evidence" value="ECO:0007669"/>
    <property type="project" value="TreeGrafter"/>
</dbReference>
<evidence type="ECO:0000313" key="1">
    <source>
        <dbReference type="EMBL" id="CAC5408555.1"/>
    </source>
</evidence>
<dbReference type="GO" id="GO:0007160">
    <property type="term" value="P:cell-matrix adhesion"/>
    <property type="evidence" value="ECO:0007669"/>
    <property type="project" value="TreeGrafter"/>
</dbReference>
<proteinExistence type="predicted"/>
<dbReference type="GO" id="GO:0008305">
    <property type="term" value="C:integrin complex"/>
    <property type="evidence" value="ECO:0007669"/>
    <property type="project" value="TreeGrafter"/>
</dbReference>
<dbReference type="OrthoDB" id="5317514at2759"/>
<accession>A0A6J8DKV5</accession>